<dbReference type="PROSITE" id="PS51186">
    <property type="entry name" value="GNAT"/>
    <property type="match status" value="1"/>
</dbReference>
<organism evidence="2 3">
    <name type="scientific">Skermanella aerolata</name>
    <dbReference type="NCBI Taxonomy" id="393310"/>
    <lineage>
        <taxon>Bacteria</taxon>
        <taxon>Pseudomonadati</taxon>
        <taxon>Pseudomonadota</taxon>
        <taxon>Alphaproteobacteria</taxon>
        <taxon>Rhodospirillales</taxon>
        <taxon>Azospirillaceae</taxon>
        <taxon>Skermanella</taxon>
    </lineage>
</organism>
<dbReference type="RefSeq" id="WP_044431147.1">
    <property type="nucleotide sequence ID" value="NZ_BJYZ01000015.1"/>
</dbReference>
<dbReference type="PANTHER" id="PTHR43233">
    <property type="entry name" value="FAMILY N-ACETYLTRANSFERASE, PUTATIVE (AFU_ORTHOLOGUE AFUA_6G03350)-RELATED"/>
    <property type="match status" value="1"/>
</dbReference>
<evidence type="ECO:0000313" key="3">
    <source>
        <dbReference type="Proteomes" id="UP000321523"/>
    </source>
</evidence>
<dbReference type="Pfam" id="PF00583">
    <property type="entry name" value="Acetyltransf_1"/>
    <property type="match status" value="1"/>
</dbReference>
<dbReference type="InterPro" id="IPR016181">
    <property type="entry name" value="Acyl_CoA_acyltransferase"/>
</dbReference>
<proteinExistence type="predicted"/>
<sequence>MKTEADDTVVVYALEPGLSGTEFVDVLVRSSLSERRPVADLKRIGTMLERADIIVTARAGGVLVGVARSVTDFSYCCYLSDLAVDRQWQGRGIGTGLMLQTKAAAVAEFGDGVRCILLSAPAAIEFYEKVGLERHPNCFDFTNLNG</sequence>
<dbReference type="EMBL" id="BJYZ01000015">
    <property type="protein sequence ID" value="GEO39234.1"/>
    <property type="molecule type" value="Genomic_DNA"/>
</dbReference>
<name>A0A512DRY6_9PROT</name>
<dbReference type="GO" id="GO:0016747">
    <property type="term" value="F:acyltransferase activity, transferring groups other than amino-acyl groups"/>
    <property type="evidence" value="ECO:0007669"/>
    <property type="project" value="InterPro"/>
</dbReference>
<accession>A0A512DRY6</accession>
<dbReference type="PANTHER" id="PTHR43233:SF1">
    <property type="entry name" value="FAMILY N-ACETYLTRANSFERASE, PUTATIVE (AFU_ORTHOLOGUE AFUA_6G03350)-RELATED"/>
    <property type="match status" value="1"/>
</dbReference>
<dbReference type="InterPro" id="IPR053144">
    <property type="entry name" value="Acetyltransferase_Butenolide"/>
</dbReference>
<dbReference type="Proteomes" id="UP000321523">
    <property type="component" value="Unassembled WGS sequence"/>
</dbReference>
<protein>
    <recommendedName>
        <fullName evidence="1">N-acetyltransferase domain-containing protein</fullName>
    </recommendedName>
</protein>
<keyword evidence="3" id="KW-1185">Reference proteome</keyword>
<dbReference type="SUPFAM" id="SSF55729">
    <property type="entry name" value="Acyl-CoA N-acyltransferases (Nat)"/>
    <property type="match status" value="1"/>
</dbReference>
<dbReference type="Gene3D" id="3.40.630.30">
    <property type="match status" value="1"/>
</dbReference>
<gene>
    <name evidence="2" type="ORF">SAE02_33820</name>
</gene>
<reference evidence="2 3" key="1">
    <citation type="submission" date="2019-07" db="EMBL/GenBank/DDBJ databases">
        <title>Whole genome shotgun sequence of Skermanella aerolata NBRC 106429.</title>
        <authorList>
            <person name="Hosoyama A."/>
            <person name="Uohara A."/>
            <person name="Ohji S."/>
            <person name="Ichikawa N."/>
        </authorList>
    </citation>
    <scope>NUCLEOTIDE SEQUENCE [LARGE SCALE GENOMIC DNA]</scope>
    <source>
        <strain evidence="2 3">NBRC 106429</strain>
    </source>
</reference>
<comment type="caution">
    <text evidence="2">The sequence shown here is derived from an EMBL/GenBank/DDBJ whole genome shotgun (WGS) entry which is preliminary data.</text>
</comment>
<evidence type="ECO:0000259" key="1">
    <source>
        <dbReference type="PROSITE" id="PS51186"/>
    </source>
</evidence>
<dbReference type="CDD" id="cd04301">
    <property type="entry name" value="NAT_SF"/>
    <property type="match status" value="1"/>
</dbReference>
<dbReference type="InterPro" id="IPR000182">
    <property type="entry name" value="GNAT_dom"/>
</dbReference>
<evidence type="ECO:0000313" key="2">
    <source>
        <dbReference type="EMBL" id="GEO39234.1"/>
    </source>
</evidence>
<dbReference type="OrthoDB" id="9775804at2"/>
<feature type="domain" description="N-acetyltransferase" evidence="1">
    <location>
        <begin position="9"/>
        <end position="146"/>
    </location>
</feature>
<dbReference type="AlphaFoldDB" id="A0A512DRY6"/>